<name>A0A1T5A7L9_9FIRM</name>
<accession>A0A1T5A7L9</accession>
<dbReference type="Pfam" id="PF12952">
    <property type="entry name" value="DUF3841"/>
    <property type="match status" value="1"/>
</dbReference>
<keyword evidence="2" id="KW-1185">Reference proteome</keyword>
<dbReference type="AlphaFoldDB" id="A0A1T5A7L9"/>
<dbReference type="InterPro" id="IPR024211">
    <property type="entry name" value="DUF3841"/>
</dbReference>
<dbReference type="RefSeq" id="WP_079588777.1">
    <property type="nucleotide sequence ID" value="NZ_FUYN01000001.1"/>
</dbReference>
<evidence type="ECO:0000313" key="1">
    <source>
        <dbReference type="EMBL" id="SKB30920.1"/>
    </source>
</evidence>
<dbReference type="EMBL" id="FUYN01000001">
    <property type="protein sequence ID" value="SKB30920.1"/>
    <property type="molecule type" value="Genomic_DNA"/>
</dbReference>
<dbReference type="Proteomes" id="UP000243406">
    <property type="component" value="Unassembled WGS sequence"/>
</dbReference>
<organism evidence="1 2">
    <name type="scientific">Acetoanaerobium noterae</name>
    <dbReference type="NCBI Taxonomy" id="745369"/>
    <lineage>
        <taxon>Bacteria</taxon>
        <taxon>Bacillati</taxon>
        <taxon>Bacillota</taxon>
        <taxon>Clostridia</taxon>
        <taxon>Peptostreptococcales</taxon>
        <taxon>Filifactoraceae</taxon>
        <taxon>Acetoanaerobium</taxon>
    </lineage>
</organism>
<dbReference type="OrthoDB" id="286252at2"/>
<sequence length="190" mass="22849">MKDTVTLWTRQDKRILEVLESKGRFIMDSAHIEEKQMDIAQYYLKLYNWFSDKASSHVERPSDVKYPIWCSISEEYMLRKTEDTVVLKLEVPRKNVIYFNGGRWDMVLNHMYIPRDEEDDRAFKLELKNRGITNSFTLVDGPNANFYPDLKRKIIASWDRVFEIEDWNDIFTLQANIWEIPSEWILEIEK</sequence>
<proteinExistence type="predicted"/>
<reference evidence="2" key="1">
    <citation type="submission" date="2017-02" db="EMBL/GenBank/DDBJ databases">
        <authorList>
            <person name="Varghese N."/>
            <person name="Submissions S."/>
        </authorList>
    </citation>
    <scope>NUCLEOTIDE SEQUENCE [LARGE SCALE GENOMIC DNA]</scope>
    <source>
        <strain evidence="2">ATCC 35199</strain>
    </source>
</reference>
<evidence type="ECO:0000313" key="2">
    <source>
        <dbReference type="Proteomes" id="UP000243406"/>
    </source>
</evidence>
<protein>
    <recommendedName>
        <fullName evidence="3">DUF3841 domain-containing protein</fullName>
    </recommendedName>
</protein>
<gene>
    <name evidence="1" type="ORF">SAMN02745120_0840</name>
</gene>
<evidence type="ECO:0008006" key="3">
    <source>
        <dbReference type="Google" id="ProtNLM"/>
    </source>
</evidence>